<accession>A0A0B2RRS4</accession>
<sequence length="58" mass="6373">MMKNLQDAKAPNVSSSCVALTDNVAIAANDRDCILSQHFFCTSDYITPDSRNVFNGFD</sequence>
<evidence type="ECO:0000313" key="1">
    <source>
        <dbReference type="EMBL" id="KHN34507.1"/>
    </source>
</evidence>
<organism evidence="1">
    <name type="scientific">Glycine soja</name>
    <name type="common">Wild soybean</name>
    <dbReference type="NCBI Taxonomy" id="3848"/>
    <lineage>
        <taxon>Eukaryota</taxon>
        <taxon>Viridiplantae</taxon>
        <taxon>Streptophyta</taxon>
        <taxon>Embryophyta</taxon>
        <taxon>Tracheophyta</taxon>
        <taxon>Spermatophyta</taxon>
        <taxon>Magnoliopsida</taxon>
        <taxon>eudicotyledons</taxon>
        <taxon>Gunneridae</taxon>
        <taxon>Pentapetalae</taxon>
        <taxon>rosids</taxon>
        <taxon>fabids</taxon>
        <taxon>Fabales</taxon>
        <taxon>Fabaceae</taxon>
        <taxon>Papilionoideae</taxon>
        <taxon>50 kb inversion clade</taxon>
        <taxon>NPAAA clade</taxon>
        <taxon>indigoferoid/millettioid clade</taxon>
        <taxon>Phaseoleae</taxon>
        <taxon>Glycine</taxon>
        <taxon>Glycine subgen. Soja</taxon>
    </lineage>
</organism>
<dbReference type="EMBL" id="KN648972">
    <property type="protein sequence ID" value="KHN34507.1"/>
    <property type="molecule type" value="Genomic_DNA"/>
</dbReference>
<protein>
    <submittedName>
        <fullName evidence="1">Uncharacterized protein</fullName>
    </submittedName>
</protein>
<dbReference type="AlphaFoldDB" id="A0A0B2RRS4"/>
<reference evidence="1" key="1">
    <citation type="submission" date="2014-07" db="EMBL/GenBank/DDBJ databases">
        <title>Identification of a novel salt tolerance gene in wild soybean by whole-genome sequencing.</title>
        <authorList>
            <person name="Lam H.-M."/>
            <person name="Qi X."/>
            <person name="Li M.-W."/>
            <person name="Liu X."/>
            <person name="Xie M."/>
            <person name="Ni M."/>
            <person name="Xu X."/>
        </authorList>
    </citation>
    <scope>NUCLEOTIDE SEQUENCE [LARGE SCALE GENOMIC DNA]</scope>
    <source>
        <tissue evidence="1">Root</tissue>
    </source>
</reference>
<dbReference type="Proteomes" id="UP000053555">
    <property type="component" value="Unassembled WGS sequence"/>
</dbReference>
<proteinExistence type="predicted"/>
<gene>
    <name evidence="1" type="ORF">glysoja_026128</name>
</gene>
<name>A0A0B2RRS4_GLYSO</name>